<evidence type="ECO:0000313" key="3">
    <source>
        <dbReference type="Proteomes" id="UP000007798"/>
    </source>
</evidence>
<evidence type="ECO:0000256" key="1">
    <source>
        <dbReference type="SAM" id="SignalP"/>
    </source>
</evidence>
<organism evidence="2 3">
    <name type="scientific">Drosophila willistoni</name>
    <name type="common">Fruit fly</name>
    <dbReference type="NCBI Taxonomy" id="7260"/>
    <lineage>
        <taxon>Eukaryota</taxon>
        <taxon>Metazoa</taxon>
        <taxon>Ecdysozoa</taxon>
        <taxon>Arthropoda</taxon>
        <taxon>Hexapoda</taxon>
        <taxon>Insecta</taxon>
        <taxon>Pterygota</taxon>
        <taxon>Neoptera</taxon>
        <taxon>Endopterygota</taxon>
        <taxon>Diptera</taxon>
        <taxon>Brachycera</taxon>
        <taxon>Muscomorpha</taxon>
        <taxon>Ephydroidea</taxon>
        <taxon>Drosophilidae</taxon>
        <taxon>Drosophila</taxon>
        <taxon>Sophophora</taxon>
    </lineage>
</organism>
<dbReference type="Proteomes" id="UP000007798">
    <property type="component" value="Unassembled WGS sequence"/>
</dbReference>
<keyword evidence="3" id="KW-1185">Reference proteome</keyword>
<proteinExistence type="predicted"/>
<reference evidence="2 3" key="1">
    <citation type="journal article" date="2007" name="Nature">
        <title>Evolution of genes and genomes on the Drosophila phylogeny.</title>
        <authorList>
            <consortium name="Drosophila 12 Genomes Consortium"/>
            <person name="Clark A.G."/>
            <person name="Eisen M.B."/>
            <person name="Smith D.R."/>
            <person name="Bergman C.M."/>
            <person name="Oliver B."/>
            <person name="Markow T.A."/>
            <person name="Kaufman T.C."/>
            <person name="Kellis M."/>
            <person name="Gelbart W."/>
            <person name="Iyer V.N."/>
            <person name="Pollard D.A."/>
            <person name="Sackton T.B."/>
            <person name="Larracuente A.M."/>
            <person name="Singh N.D."/>
            <person name="Abad J.P."/>
            <person name="Abt D.N."/>
            <person name="Adryan B."/>
            <person name="Aguade M."/>
            <person name="Akashi H."/>
            <person name="Anderson W.W."/>
            <person name="Aquadro C.F."/>
            <person name="Ardell D.H."/>
            <person name="Arguello R."/>
            <person name="Artieri C.G."/>
            <person name="Barbash D.A."/>
            <person name="Barker D."/>
            <person name="Barsanti P."/>
            <person name="Batterham P."/>
            <person name="Batzoglou S."/>
            <person name="Begun D."/>
            <person name="Bhutkar A."/>
            <person name="Blanco E."/>
            <person name="Bosak S.A."/>
            <person name="Bradley R.K."/>
            <person name="Brand A.D."/>
            <person name="Brent M.R."/>
            <person name="Brooks A.N."/>
            <person name="Brown R.H."/>
            <person name="Butlin R.K."/>
            <person name="Caggese C."/>
            <person name="Calvi B.R."/>
            <person name="Bernardo de Carvalho A."/>
            <person name="Caspi A."/>
            <person name="Castrezana S."/>
            <person name="Celniker S.E."/>
            <person name="Chang J.L."/>
            <person name="Chapple C."/>
            <person name="Chatterji S."/>
            <person name="Chinwalla A."/>
            <person name="Civetta A."/>
            <person name="Clifton S.W."/>
            <person name="Comeron J.M."/>
            <person name="Costello J.C."/>
            <person name="Coyne J.A."/>
            <person name="Daub J."/>
            <person name="David R.G."/>
            <person name="Delcher A.L."/>
            <person name="Delehaunty K."/>
            <person name="Do C.B."/>
            <person name="Ebling H."/>
            <person name="Edwards K."/>
            <person name="Eickbush T."/>
            <person name="Evans J.D."/>
            <person name="Filipski A."/>
            <person name="Findeiss S."/>
            <person name="Freyhult E."/>
            <person name="Fulton L."/>
            <person name="Fulton R."/>
            <person name="Garcia A.C."/>
            <person name="Gardiner A."/>
            <person name="Garfield D.A."/>
            <person name="Garvin B.E."/>
            <person name="Gibson G."/>
            <person name="Gilbert D."/>
            <person name="Gnerre S."/>
            <person name="Godfrey J."/>
            <person name="Good R."/>
            <person name="Gotea V."/>
            <person name="Gravely B."/>
            <person name="Greenberg A.J."/>
            <person name="Griffiths-Jones S."/>
            <person name="Gross S."/>
            <person name="Guigo R."/>
            <person name="Gustafson E.A."/>
            <person name="Haerty W."/>
            <person name="Hahn M.W."/>
            <person name="Halligan D.L."/>
            <person name="Halpern A.L."/>
            <person name="Halter G.M."/>
            <person name="Han M.V."/>
            <person name="Heger A."/>
            <person name="Hillier L."/>
            <person name="Hinrichs A.S."/>
            <person name="Holmes I."/>
            <person name="Hoskins R.A."/>
            <person name="Hubisz M.J."/>
            <person name="Hultmark D."/>
            <person name="Huntley M.A."/>
            <person name="Jaffe D.B."/>
            <person name="Jagadeeshan S."/>
            <person name="Jeck W.R."/>
            <person name="Johnson J."/>
            <person name="Jones C.D."/>
            <person name="Jordan W.C."/>
            <person name="Karpen G.H."/>
            <person name="Kataoka E."/>
            <person name="Keightley P.D."/>
            <person name="Kheradpour P."/>
            <person name="Kirkness E.F."/>
            <person name="Koerich L.B."/>
            <person name="Kristiansen K."/>
            <person name="Kudrna D."/>
            <person name="Kulathinal R.J."/>
            <person name="Kumar S."/>
            <person name="Kwok R."/>
            <person name="Lander E."/>
            <person name="Langley C.H."/>
            <person name="Lapoint R."/>
            <person name="Lazzaro B.P."/>
            <person name="Lee S.J."/>
            <person name="Levesque L."/>
            <person name="Li R."/>
            <person name="Lin C.F."/>
            <person name="Lin M.F."/>
            <person name="Lindblad-Toh K."/>
            <person name="Llopart A."/>
            <person name="Long M."/>
            <person name="Low L."/>
            <person name="Lozovsky E."/>
            <person name="Lu J."/>
            <person name="Luo M."/>
            <person name="Machado C.A."/>
            <person name="Makalowski W."/>
            <person name="Marzo M."/>
            <person name="Matsuda M."/>
            <person name="Matzkin L."/>
            <person name="McAllister B."/>
            <person name="McBride C.S."/>
            <person name="McKernan B."/>
            <person name="McKernan K."/>
            <person name="Mendez-Lago M."/>
            <person name="Minx P."/>
            <person name="Mollenhauer M.U."/>
            <person name="Montooth K."/>
            <person name="Mount S.M."/>
            <person name="Mu X."/>
            <person name="Myers E."/>
            <person name="Negre B."/>
            <person name="Newfeld S."/>
            <person name="Nielsen R."/>
            <person name="Noor M.A."/>
            <person name="O'Grady P."/>
            <person name="Pachter L."/>
            <person name="Papaceit M."/>
            <person name="Parisi M.J."/>
            <person name="Parisi M."/>
            <person name="Parts L."/>
            <person name="Pedersen J.S."/>
            <person name="Pesole G."/>
            <person name="Phillippy A.M."/>
            <person name="Ponting C.P."/>
            <person name="Pop M."/>
            <person name="Porcelli D."/>
            <person name="Powell J.R."/>
            <person name="Prohaska S."/>
            <person name="Pruitt K."/>
            <person name="Puig M."/>
            <person name="Quesneville H."/>
            <person name="Ram K.R."/>
            <person name="Rand D."/>
            <person name="Rasmussen M.D."/>
            <person name="Reed L.K."/>
            <person name="Reenan R."/>
            <person name="Reily A."/>
            <person name="Remington K.A."/>
            <person name="Rieger T.T."/>
            <person name="Ritchie M.G."/>
            <person name="Robin C."/>
            <person name="Rogers Y.H."/>
            <person name="Rohde C."/>
            <person name="Rozas J."/>
            <person name="Rubenfield M.J."/>
            <person name="Ruiz A."/>
            <person name="Russo S."/>
            <person name="Salzberg S.L."/>
            <person name="Sanchez-Gracia A."/>
            <person name="Saranga D.J."/>
            <person name="Sato H."/>
            <person name="Schaeffer S.W."/>
            <person name="Schatz M.C."/>
            <person name="Schlenke T."/>
            <person name="Schwartz R."/>
            <person name="Segarra C."/>
            <person name="Singh R.S."/>
            <person name="Sirot L."/>
            <person name="Sirota M."/>
            <person name="Sisneros N.B."/>
            <person name="Smith C.D."/>
            <person name="Smith T.F."/>
            <person name="Spieth J."/>
            <person name="Stage D.E."/>
            <person name="Stark A."/>
            <person name="Stephan W."/>
            <person name="Strausberg R.L."/>
            <person name="Strempel S."/>
            <person name="Sturgill D."/>
            <person name="Sutton G."/>
            <person name="Sutton G.G."/>
            <person name="Tao W."/>
            <person name="Teichmann S."/>
            <person name="Tobari Y.N."/>
            <person name="Tomimura Y."/>
            <person name="Tsolas J.M."/>
            <person name="Valente V.L."/>
            <person name="Venter E."/>
            <person name="Venter J.C."/>
            <person name="Vicario S."/>
            <person name="Vieira F.G."/>
            <person name="Vilella A.J."/>
            <person name="Villasante A."/>
            <person name="Walenz B."/>
            <person name="Wang J."/>
            <person name="Wasserman M."/>
            <person name="Watts T."/>
            <person name="Wilson D."/>
            <person name="Wilson R.K."/>
            <person name="Wing R.A."/>
            <person name="Wolfner M.F."/>
            <person name="Wong A."/>
            <person name="Wong G.K."/>
            <person name="Wu C.I."/>
            <person name="Wu G."/>
            <person name="Yamamoto D."/>
            <person name="Yang H.P."/>
            <person name="Yang S.P."/>
            <person name="Yorke J.A."/>
            <person name="Yoshida K."/>
            <person name="Zdobnov E."/>
            <person name="Zhang P."/>
            <person name="Zhang Y."/>
            <person name="Zimin A.V."/>
            <person name="Baldwin J."/>
            <person name="Abdouelleil A."/>
            <person name="Abdulkadir J."/>
            <person name="Abebe A."/>
            <person name="Abera B."/>
            <person name="Abreu J."/>
            <person name="Acer S.C."/>
            <person name="Aftuck L."/>
            <person name="Alexander A."/>
            <person name="An P."/>
            <person name="Anderson E."/>
            <person name="Anderson S."/>
            <person name="Arachi H."/>
            <person name="Azer M."/>
            <person name="Bachantsang P."/>
            <person name="Barry A."/>
            <person name="Bayul T."/>
            <person name="Berlin A."/>
            <person name="Bessette D."/>
            <person name="Bloom T."/>
            <person name="Blye J."/>
            <person name="Boguslavskiy L."/>
            <person name="Bonnet C."/>
            <person name="Boukhgalter B."/>
            <person name="Bourzgui I."/>
            <person name="Brown A."/>
            <person name="Cahill P."/>
            <person name="Channer S."/>
            <person name="Cheshatsang Y."/>
            <person name="Chuda L."/>
            <person name="Citroen M."/>
            <person name="Collymore A."/>
            <person name="Cooke P."/>
            <person name="Costello M."/>
            <person name="D'Aco K."/>
            <person name="Daza R."/>
            <person name="De Haan G."/>
            <person name="DeGray S."/>
            <person name="DeMaso C."/>
            <person name="Dhargay N."/>
            <person name="Dooley K."/>
            <person name="Dooley E."/>
            <person name="Doricent M."/>
            <person name="Dorje P."/>
            <person name="Dorjee K."/>
            <person name="Dupes A."/>
            <person name="Elong R."/>
            <person name="Falk J."/>
            <person name="Farina A."/>
            <person name="Faro S."/>
            <person name="Ferguson D."/>
            <person name="Fisher S."/>
            <person name="Foley C.D."/>
            <person name="Franke A."/>
            <person name="Friedrich D."/>
            <person name="Gadbois L."/>
            <person name="Gearin G."/>
            <person name="Gearin C.R."/>
            <person name="Giannoukos G."/>
            <person name="Goode T."/>
            <person name="Graham J."/>
            <person name="Grandbois E."/>
            <person name="Grewal S."/>
            <person name="Gyaltsen K."/>
            <person name="Hafez N."/>
            <person name="Hagos B."/>
            <person name="Hall J."/>
            <person name="Henson C."/>
            <person name="Hollinger A."/>
            <person name="Honan T."/>
            <person name="Huard M.D."/>
            <person name="Hughes L."/>
            <person name="Hurhula B."/>
            <person name="Husby M.E."/>
            <person name="Kamat A."/>
            <person name="Kanga B."/>
            <person name="Kashin S."/>
            <person name="Khazanovich D."/>
            <person name="Kisner P."/>
            <person name="Lance K."/>
            <person name="Lara M."/>
            <person name="Lee W."/>
            <person name="Lennon N."/>
            <person name="Letendre F."/>
            <person name="LeVine R."/>
            <person name="Lipovsky A."/>
            <person name="Liu X."/>
            <person name="Liu J."/>
            <person name="Liu S."/>
            <person name="Lokyitsang T."/>
            <person name="Lokyitsang Y."/>
            <person name="Lubonja R."/>
            <person name="Lui A."/>
            <person name="MacDonald P."/>
            <person name="Magnisalis V."/>
            <person name="Maru K."/>
            <person name="Matthews C."/>
            <person name="McCusker W."/>
            <person name="McDonough S."/>
            <person name="Mehta T."/>
            <person name="Meldrim J."/>
            <person name="Meneus L."/>
            <person name="Mihai O."/>
            <person name="Mihalev A."/>
            <person name="Mihova T."/>
            <person name="Mittelman R."/>
            <person name="Mlenga V."/>
            <person name="Montmayeur A."/>
            <person name="Mulrain L."/>
            <person name="Navidi A."/>
            <person name="Naylor J."/>
            <person name="Negash T."/>
            <person name="Nguyen T."/>
            <person name="Nguyen N."/>
            <person name="Nicol R."/>
            <person name="Norbu C."/>
            <person name="Norbu N."/>
            <person name="Novod N."/>
            <person name="O'Neill B."/>
            <person name="Osman S."/>
            <person name="Markiewicz E."/>
            <person name="Oyono O.L."/>
            <person name="Patti C."/>
            <person name="Phunkhang P."/>
            <person name="Pierre F."/>
            <person name="Priest M."/>
            <person name="Raghuraman S."/>
            <person name="Rege F."/>
            <person name="Reyes R."/>
            <person name="Rise C."/>
            <person name="Rogov P."/>
            <person name="Ross K."/>
            <person name="Ryan E."/>
            <person name="Settipalli S."/>
            <person name="Shea T."/>
            <person name="Sherpa N."/>
            <person name="Shi L."/>
            <person name="Shih D."/>
            <person name="Sparrow T."/>
            <person name="Spaulding J."/>
            <person name="Stalker J."/>
            <person name="Stange-Thomann N."/>
            <person name="Stavropoulos S."/>
            <person name="Stone C."/>
            <person name="Strader C."/>
            <person name="Tesfaye S."/>
            <person name="Thomson T."/>
            <person name="Thoulutsang Y."/>
            <person name="Thoulutsang D."/>
            <person name="Topham K."/>
            <person name="Topping I."/>
            <person name="Tsamla T."/>
            <person name="Vassiliev H."/>
            <person name="Vo A."/>
            <person name="Wangchuk T."/>
            <person name="Wangdi T."/>
            <person name="Weiand M."/>
            <person name="Wilkinson J."/>
            <person name="Wilson A."/>
            <person name="Yadav S."/>
            <person name="Young G."/>
            <person name="Yu Q."/>
            <person name="Zembek L."/>
            <person name="Zhong D."/>
            <person name="Zimmer A."/>
            <person name="Zwirko Z."/>
            <person name="Jaffe D.B."/>
            <person name="Alvarez P."/>
            <person name="Brockman W."/>
            <person name="Butler J."/>
            <person name="Chin C."/>
            <person name="Gnerre S."/>
            <person name="Grabherr M."/>
            <person name="Kleber M."/>
            <person name="Mauceli E."/>
            <person name="MacCallum I."/>
        </authorList>
    </citation>
    <scope>NUCLEOTIDE SEQUENCE [LARGE SCALE GENOMIC DNA]</scope>
    <source>
        <strain evidence="3">Tucson 14030-0811.24</strain>
    </source>
</reference>
<keyword evidence="1" id="KW-0732">Signal</keyword>
<dbReference type="EMBL" id="CH964251">
    <property type="protein sequence ID" value="KRF99776.1"/>
    <property type="molecule type" value="Genomic_DNA"/>
</dbReference>
<evidence type="ECO:0000313" key="2">
    <source>
        <dbReference type="EMBL" id="KRF99776.1"/>
    </source>
</evidence>
<dbReference type="InParanoid" id="A0A0Q9X4K2"/>
<sequence length="84" mass="9628">MNKFAIIAIALCLLLVPGSHQDALLDQVLKLDYNPTYDLWFFSPDGRPDVVSMKVQTAYEHAKNSGGVCYYKEWFYCKTGEFIE</sequence>
<feature type="signal peptide" evidence="1">
    <location>
        <begin position="1"/>
        <end position="21"/>
    </location>
</feature>
<accession>A0A0Q9X4K2</accession>
<gene>
    <name evidence="2" type="primary">Dwil\GK27058</name>
    <name evidence="2" type="ORF">Dwil_GK27058</name>
</gene>
<protein>
    <submittedName>
        <fullName evidence="2">Uncharacterized protein</fullName>
    </submittedName>
</protein>
<dbReference type="AlphaFoldDB" id="A0A0Q9X4K2"/>
<dbReference type="OrthoDB" id="7845239at2759"/>
<name>A0A0Q9X4K2_DROWI</name>
<feature type="chain" id="PRO_5006387501" evidence="1">
    <location>
        <begin position="22"/>
        <end position="84"/>
    </location>
</feature>